<dbReference type="GO" id="GO:0003904">
    <property type="term" value="F:deoxyribodipyrimidine photo-lyase activity"/>
    <property type="evidence" value="ECO:0007669"/>
    <property type="project" value="UniProtKB-EC"/>
</dbReference>
<dbReference type="InterPro" id="IPR014729">
    <property type="entry name" value="Rossmann-like_a/b/a_fold"/>
</dbReference>
<dbReference type="FunFam" id="1.10.579.10:FF:000003">
    <property type="entry name" value="Deoxyribodipyrimidine photo-lyase"/>
    <property type="match status" value="1"/>
</dbReference>
<evidence type="ECO:0000256" key="6">
    <source>
        <dbReference type="ARBA" id="ARBA00022991"/>
    </source>
</evidence>
<dbReference type="InterPro" id="IPR018394">
    <property type="entry name" value="DNA_photolyase_1_CS_C"/>
</dbReference>
<feature type="site" description="Electron transfer via tryptophanyl radical" evidence="9">
    <location>
        <position position="297"/>
    </location>
</feature>
<dbReference type="GO" id="GO:0009416">
    <property type="term" value="P:response to light stimulus"/>
    <property type="evidence" value="ECO:0007669"/>
    <property type="project" value="TreeGrafter"/>
</dbReference>
<evidence type="ECO:0000256" key="2">
    <source>
        <dbReference type="ARBA" id="ARBA00013149"/>
    </source>
</evidence>
<evidence type="ECO:0000313" key="13">
    <source>
        <dbReference type="Proteomes" id="UP001249240"/>
    </source>
</evidence>
<dbReference type="RefSeq" id="WP_028020140.1">
    <property type="nucleotide sequence ID" value="NZ_CABLCA010000002.1"/>
</dbReference>
<proteinExistence type="inferred from homology"/>
<feature type="binding site" evidence="8">
    <location>
        <begin position="230"/>
        <end position="234"/>
    </location>
    <ligand>
        <name>FAD</name>
        <dbReference type="ChEBI" id="CHEBI:57692"/>
    </ligand>
</feature>
<evidence type="ECO:0000256" key="9">
    <source>
        <dbReference type="PIRSR" id="PIRSR602081-2"/>
    </source>
</evidence>
<evidence type="ECO:0000256" key="7">
    <source>
        <dbReference type="ARBA" id="ARBA00033999"/>
    </source>
</evidence>
<gene>
    <name evidence="12" type="ORF">P7D78_00240</name>
</gene>
<dbReference type="SUPFAM" id="SSF52425">
    <property type="entry name" value="Cryptochrome/photolyase, N-terminal domain"/>
    <property type="match status" value="1"/>
</dbReference>
<dbReference type="PROSITE" id="PS00691">
    <property type="entry name" value="DNA_PHOTOLYASES_1_2"/>
    <property type="match status" value="1"/>
</dbReference>
<evidence type="ECO:0000256" key="5">
    <source>
        <dbReference type="ARBA" id="ARBA00022827"/>
    </source>
</evidence>
<dbReference type="EMBL" id="JARPXM010000001">
    <property type="protein sequence ID" value="MDT2536539.1"/>
    <property type="molecule type" value="Genomic_DNA"/>
</dbReference>
<evidence type="ECO:0000256" key="3">
    <source>
        <dbReference type="ARBA" id="ARBA00014046"/>
    </source>
</evidence>
<comment type="cofactor">
    <cofactor evidence="1">
        <name>(6R)-5,10-methylene-5,6,7,8-tetrahydrofolate</name>
        <dbReference type="ChEBI" id="CHEBI:15636"/>
    </cofactor>
</comment>
<dbReference type="PROSITE" id="PS51645">
    <property type="entry name" value="PHR_CRY_ALPHA_BETA"/>
    <property type="match status" value="1"/>
</dbReference>
<keyword evidence="4 8" id="KW-0285">Flavoprotein</keyword>
<dbReference type="EC" id="4.1.99.3" evidence="2"/>
<comment type="caution">
    <text evidence="12">The sequence shown here is derived from an EMBL/GenBank/DDBJ whole genome shotgun (WGS) entry which is preliminary data.</text>
</comment>
<name>A0AAW8SUW8_9ENTE</name>
<dbReference type="Pfam" id="PF00875">
    <property type="entry name" value="DNA_photolyase"/>
    <property type="match status" value="1"/>
</dbReference>
<sequence length="477" mass="56952">MQTVMWFRRDLRIQDNKALYHAIQDLTDTDELVLLFQVNPSQFLEDSKNHQAFFASVKQFKETIDQTSHLHIQFGDPVELFRKLKETVPDWRRVYFNEDTTGYGAIRDAEAKAFFKQNNIEYFRFQDHYLHGAGEIKNQQGEYYKVFTPYYNKWKERVKETPVVVSFEPDSIYSKPLFLADEKKFEDLVSSFPRDTEIGEEAAKRKLKKFVKKYVADYEKARDIPSLDQTSHLSRYLRTGELSIRTVWQVLQDEKVTQGRRTFEKELCWRDFYNMIYTNAPRQKKEPIQAQFRFIQWENDQEKFEKWQQGTTGFPIVDAAMRQLNETGWMHNRLRMITASFLTKDLLIDWRWGERYFQKILIDYEPTSNIGGWQWAASTGTDAVPYFRVFNPTTQSEKFDPEGKFIRKYVKELAALPNKWIHQPEKLTKEEQEEFGVILGEDYPLPIVDHKDRRKKAIAKYEASKEYAREVQEHEDI</sequence>
<evidence type="ECO:0000256" key="4">
    <source>
        <dbReference type="ARBA" id="ARBA00022630"/>
    </source>
</evidence>
<dbReference type="InterPro" id="IPR002081">
    <property type="entry name" value="Cryptochrome/DNA_photolyase_1"/>
</dbReference>
<dbReference type="Gene3D" id="3.40.50.620">
    <property type="entry name" value="HUPs"/>
    <property type="match status" value="1"/>
</dbReference>
<dbReference type="PANTHER" id="PTHR11455">
    <property type="entry name" value="CRYPTOCHROME"/>
    <property type="match status" value="1"/>
</dbReference>
<feature type="site" description="Electron transfer via tryptophanyl radical" evidence="9">
    <location>
        <position position="350"/>
    </location>
</feature>
<dbReference type="SUPFAM" id="SSF48173">
    <property type="entry name" value="Cryptochrome/photolyase FAD-binding domain"/>
    <property type="match status" value="1"/>
</dbReference>
<organism evidence="12 13">
    <name type="scientific">Enterococcus raffinosus</name>
    <dbReference type="NCBI Taxonomy" id="71452"/>
    <lineage>
        <taxon>Bacteria</taxon>
        <taxon>Bacillati</taxon>
        <taxon>Bacillota</taxon>
        <taxon>Bacilli</taxon>
        <taxon>Lactobacillales</taxon>
        <taxon>Enterococcaceae</taxon>
        <taxon>Enterococcus</taxon>
    </lineage>
</organism>
<protein>
    <recommendedName>
        <fullName evidence="3">Deoxyribodipyrimidine photo-lyase</fullName>
        <ecNumber evidence="2">4.1.99.3</ecNumber>
    </recommendedName>
</protein>
<dbReference type="GO" id="GO:0071949">
    <property type="term" value="F:FAD binding"/>
    <property type="evidence" value="ECO:0007669"/>
    <property type="project" value="TreeGrafter"/>
</dbReference>
<comment type="similarity">
    <text evidence="10">Belongs to the DNA photolyase family.</text>
</comment>
<feature type="binding site" evidence="8">
    <location>
        <begin position="266"/>
        <end position="273"/>
    </location>
    <ligand>
        <name>FAD</name>
        <dbReference type="ChEBI" id="CHEBI:57692"/>
    </ligand>
</feature>
<dbReference type="GO" id="GO:0000719">
    <property type="term" value="P:photoreactive repair"/>
    <property type="evidence" value="ECO:0007669"/>
    <property type="project" value="UniProtKB-ARBA"/>
</dbReference>
<evidence type="ECO:0000256" key="8">
    <source>
        <dbReference type="PIRSR" id="PIRSR602081-1"/>
    </source>
</evidence>
<dbReference type="Gene3D" id="1.25.40.80">
    <property type="match status" value="1"/>
</dbReference>
<feature type="domain" description="Photolyase/cryptochrome alpha/beta" evidence="11">
    <location>
        <begin position="1"/>
        <end position="130"/>
    </location>
</feature>
<dbReference type="InterPro" id="IPR036134">
    <property type="entry name" value="Crypto/Photolyase_FAD-like_sf"/>
</dbReference>
<evidence type="ECO:0000256" key="1">
    <source>
        <dbReference type="ARBA" id="ARBA00001932"/>
    </source>
</evidence>
<dbReference type="PANTHER" id="PTHR11455:SF9">
    <property type="entry name" value="CRYPTOCHROME CIRCADIAN CLOCK 5 ISOFORM X1"/>
    <property type="match status" value="1"/>
</dbReference>
<keyword evidence="6 10" id="KW-0157">Chromophore</keyword>
<evidence type="ECO:0000259" key="11">
    <source>
        <dbReference type="PROSITE" id="PS51645"/>
    </source>
</evidence>
<dbReference type="InterPro" id="IPR036155">
    <property type="entry name" value="Crypto/Photolyase_N_sf"/>
</dbReference>
<dbReference type="GO" id="GO:0003677">
    <property type="term" value="F:DNA binding"/>
    <property type="evidence" value="ECO:0007669"/>
    <property type="project" value="TreeGrafter"/>
</dbReference>
<dbReference type="Gene3D" id="1.10.579.10">
    <property type="entry name" value="DNA Cyclobutane Dipyrimidine Photolyase, subunit A, domain 3"/>
    <property type="match status" value="1"/>
</dbReference>
<reference evidence="12" key="1">
    <citation type="submission" date="2023-03" db="EMBL/GenBank/DDBJ databases">
        <authorList>
            <person name="Shen W."/>
            <person name="Cai J."/>
        </authorList>
    </citation>
    <scope>NUCLEOTIDE SEQUENCE</scope>
    <source>
        <strain evidence="12">B646-2</strain>
    </source>
</reference>
<accession>A0AAW8SUW8</accession>
<comment type="catalytic activity">
    <reaction evidence="7">
        <text>cyclobutadipyrimidine (in DNA) = 2 pyrimidine residues (in DNA).</text>
        <dbReference type="EC" id="4.1.99.3"/>
    </reaction>
</comment>
<dbReference type="PRINTS" id="PR00147">
    <property type="entry name" value="DNAPHOTLYASE"/>
</dbReference>
<comment type="cofactor">
    <cofactor evidence="8">
        <name>FAD</name>
        <dbReference type="ChEBI" id="CHEBI:57692"/>
    </cofactor>
    <text evidence="8">Binds 1 FAD per subunit.</text>
</comment>
<feature type="binding site" evidence="8">
    <location>
        <position position="218"/>
    </location>
    <ligand>
        <name>FAD</name>
        <dbReference type="ChEBI" id="CHEBI:57692"/>
    </ligand>
</feature>
<dbReference type="AlphaFoldDB" id="A0AAW8SUW8"/>
<dbReference type="PROSITE" id="PS00394">
    <property type="entry name" value="DNA_PHOTOLYASES_1_1"/>
    <property type="match status" value="1"/>
</dbReference>
<dbReference type="Pfam" id="PF03441">
    <property type="entry name" value="FAD_binding_7"/>
    <property type="match status" value="1"/>
</dbReference>
<dbReference type="Proteomes" id="UP001249240">
    <property type="component" value="Unassembled WGS sequence"/>
</dbReference>
<dbReference type="InterPro" id="IPR005101">
    <property type="entry name" value="Cryptochr/Photolyase_FAD-bd"/>
</dbReference>
<keyword evidence="5 8" id="KW-0274">FAD</keyword>
<feature type="site" description="Electron transfer via tryptophanyl radical" evidence="9">
    <location>
        <position position="373"/>
    </location>
</feature>
<dbReference type="InterPro" id="IPR006050">
    <property type="entry name" value="DNA_photolyase_N"/>
</dbReference>
<feature type="binding site" evidence="8">
    <location>
        <position position="263"/>
    </location>
    <ligand>
        <name>FAD</name>
        <dbReference type="ChEBI" id="CHEBI:57692"/>
    </ligand>
</feature>
<evidence type="ECO:0000256" key="10">
    <source>
        <dbReference type="RuleBase" id="RU004182"/>
    </source>
</evidence>
<evidence type="ECO:0000313" key="12">
    <source>
        <dbReference type="EMBL" id="MDT2536539.1"/>
    </source>
</evidence>